<evidence type="ECO:0000313" key="2">
    <source>
        <dbReference type="Proteomes" id="UP000004664"/>
    </source>
</evidence>
<reference evidence="1 2" key="1">
    <citation type="submission" date="2011-06" db="EMBL/GenBank/DDBJ databases">
        <title>Genomic sequence of Methylobacter tundripaludum SV96.</title>
        <authorList>
            <consortium name="US DOE Joint Genome Institute"/>
            <person name="Lucas S."/>
            <person name="Han J."/>
            <person name="Lapidus A."/>
            <person name="Cheng J.-F."/>
            <person name="Goodwin L."/>
            <person name="Pitluck S."/>
            <person name="Held B."/>
            <person name="Detter J.C."/>
            <person name="Han C."/>
            <person name="Tapia R."/>
            <person name="Land M."/>
            <person name="Hauser L."/>
            <person name="Kyrpides N."/>
            <person name="Ivanova N."/>
            <person name="Ovchinnikova G."/>
            <person name="Pagani I."/>
            <person name="Klotz M.G."/>
            <person name="Dispirito A.A."/>
            <person name="Murrell J.C."/>
            <person name="Dunfield P."/>
            <person name="Kalyuzhnaya M.G."/>
            <person name="Svenning M."/>
            <person name="Trotsenko Y.A."/>
            <person name="Stein L.Y."/>
            <person name="Woyke T."/>
        </authorList>
    </citation>
    <scope>NUCLEOTIDE SEQUENCE [LARGE SCALE GENOMIC DNA]</scope>
    <source>
        <strain evidence="2">ATCC BAA-1195 / DSM 17260 / SV96</strain>
    </source>
</reference>
<organism evidence="1 2">
    <name type="scientific">Methylobacter tundripaludum (strain ATCC BAA-1195 / DSM 17260 / SV96)</name>
    <dbReference type="NCBI Taxonomy" id="697282"/>
    <lineage>
        <taxon>Bacteria</taxon>
        <taxon>Pseudomonadati</taxon>
        <taxon>Pseudomonadota</taxon>
        <taxon>Gammaproteobacteria</taxon>
        <taxon>Methylococcales</taxon>
        <taxon>Methylococcaceae</taxon>
        <taxon>Methylobacter</taxon>
    </lineage>
</organism>
<accession>G3IZ20</accession>
<dbReference type="HOGENOM" id="CLU_058612_0_0_6"/>
<dbReference type="Proteomes" id="UP000004664">
    <property type="component" value="Unassembled WGS sequence"/>
</dbReference>
<dbReference type="EMBL" id="JH109153">
    <property type="protein sequence ID" value="EGW20192.1"/>
    <property type="molecule type" value="Genomic_DNA"/>
</dbReference>
<dbReference type="AlphaFoldDB" id="G3IZ20"/>
<sequence length="404" mass="46856">MLCSEHNCFMCPHCGHTLNVQDVVQSIKKDEARGYCSQCKIWTPFQLPSIRKKLVYLDQSFLSDICFPANETGIEKRLYHKLYELKVQQKIFLLVSDIHSIETSAIPDEYTKNRMILWEFQNNLANGNIAGNFYDVFAAQTRRMLIEQDGTDPFPFTDIGLDDPHRWQVGMNVVPTNSWRLRLNRAYALPRDEINEKFLNIIDRQVKNIPDCRGVRDCLNHVTELWRNDIQQGINAYNQQCEILLIMQQLTEEFETGKPISNQIPQLSDAPFRRIVSDVVNGLDESAVLLRWSELLKSNPILICPALRIKIAFEAELLRMRWQGYRPNPKKFNANFGISRQNDIDHISTFVPYVDALTTDNDMSNLCQREVVAEELARFPAKIFSKKNYNDFEAWLDTLLVTSA</sequence>
<protein>
    <submittedName>
        <fullName evidence="1">Uncharacterized protein</fullName>
    </submittedName>
</protein>
<proteinExistence type="predicted"/>
<dbReference type="eggNOG" id="ENOG5030MXJ">
    <property type="taxonomic scope" value="Bacteria"/>
</dbReference>
<name>G3IZ20_METTV</name>
<keyword evidence="2" id="KW-1185">Reference proteome</keyword>
<evidence type="ECO:0000313" key="1">
    <source>
        <dbReference type="EMBL" id="EGW20192.1"/>
    </source>
</evidence>
<gene>
    <name evidence="1" type="ORF">Mettu_3322</name>
</gene>
<dbReference type="STRING" id="697282.Mettu_3322"/>